<evidence type="ECO:0000313" key="2">
    <source>
        <dbReference type="EMBL" id="WEK13707.1"/>
    </source>
</evidence>
<dbReference type="Proteomes" id="UP001213972">
    <property type="component" value="Chromosome"/>
</dbReference>
<dbReference type="EMBL" id="CP119321">
    <property type="protein sequence ID" value="WEK13707.1"/>
    <property type="molecule type" value="Genomic_DNA"/>
</dbReference>
<reference evidence="2" key="1">
    <citation type="submission" date="2023-03" db="EMBL/GenBank/DDBJ databases">
        <title>Andean soil-derived lignocellulolytic bacterial consortium as a source of novel taxa and putative plastic-active enzymes.</title>
        <authorList>
            <person name="Diaz-Garcia L."/>
            <person name="Chuvochina M."/>
            <person name="Feuerriegel G."/>
            <person name="Bunk B."/>
            <person name="Sproer C."/>
            <person name="Streit W.R."/>
            <person name="Rodriguez L.M."/>
            <person name="Overmann J."/>
            <person name="Jimenez D.J."/>
        </authorList>
    </citation>
    <scope>NUCLEOTIDE SEQUENCE</scope>
    <source>
        <strain evidence="2">MAG 4610</strain>
    </source>
</reference>
<protein>
    <submittedName>
        <fullName evidence="2">ABC transporter C-terminal domain-containing protein</fullName>
    </submittedName>
</protein>
<feature type="region of interest" description="Disordered" evidence="1">
    <location>
        <begin position="294"/>
        <end position="316"/>
    </location>
</feature>
<gene>
    <name evidence="2" type="ORF">P0Y48_00415</name>
</gene>
<dbReference type="AlphaFoldDB" id="A0AAJ5W0X1"/>
<dbReference type="InterPro" id="IPR036689">
    <property type="entry name" value="ESAT-6-like_sf"/>
</dbReference>
<dbReference type="SUPFAM" id="SSF140453">
    <property type="entry name" value="EsxAB dimer-like"/>
    <property type="match status" value="1"/>
</dbReference>
<evidence type="ECO:0000256" key="1">
    <source>
        <dbReference type="SAM" id="MobiDB-lite"/>
    </source>
</evidence>
<name>A0AAJ5W0X1_9MICO</name>
<organism evidence="2 3">
    <name type="scientific">Candidatus Microbacterium phytovorans</name>
    <dbReference type="NCBI Taxonomy" id="3121374"/>
    <lineage>
        <taxon>Bacteria</taxon>
        <taxon>Bacillati</taxon>
        <taxon>Actinomycetota</taxon>
        <taxon>Actinomycetes</taxon>
        <taxon>Micrococcales</taxon>
        <taxon>Microbacteriaceae</taxon>
        <taxon>Microbacterium</taxon>
    </lineage>
</organism>
<evidence type="ECO:0000313" key="3">
    <source>
        <dbReference type="Proteomes" id="UP001213972"/>
    </source>
</evidence>
<proteinExistence type="predicted"/>
<sequence>MTDPRLDPGAGDPGALRAWAEDRHARAERLARTSTDVVDAIATASGAAWTGAAHDAFVREIDTALPELDVLIDSFRATGDVLAPYADIIDGIKDEQHALTRHRARLIDERDDAVLRWRSATAELHAPEVAFTDAAERTERLHAELRTLDRELEAVEERWDALVVRRRRADADCAAALQSRDVRGALFAALRDGGDARSPRGLLRLLGTLSASDLRALAAAHPDLCDQLLGLPPTEVAAWWAGLAGDPDQQARLIEHLPVVIGALGGLPAAVRIAANRFFAIAYAAFRRRQRREATHRWDRPQGRVPHMPPAPVDAPRLADDRELDYLDRVGRGEVQLYLYRPDQEHIIEVFGDPDTADVLLTFMPGTNTTMDSFYSSTRREGITALTRWQVENPPTNVSVSGLVVKQGDFPQLDDWWSRGPHHNWFARPLGRAYANLTAELDVVTGGKPIVSSEHSFGSAPAGEAEQRGAHFAARYTLAGIGMTAGWEPRDGTRYFAAQGPADINRHLDDHEALGFGYDVTPTAQSGFTEIDTGLPEAGWIGPLSVISPPAATFAGISIGVDQHNKILVADLAANGPVMWSLRQTLKEAAE</sequence>
<accession>A0AAJ5W0X1</accession>